<feature type="non-terminal residue" evidence="2">
    <location>
        <position position="93"/>
    </location>
</feature>
<keyword evidence="1" id="KW-0472">Membrane</keyword>
<evidence type="ECO:0000313" key="2">
    <source>
        <dbReference type="EMBL" id="CAE8653399.1"/>
    </source>
</evidence>
<keyword evidence="1" id="KW-0812">Transmembrane</keyword>
<name>A0A813IQW5_POLGL</name>
<dbReference type="EMBL" id="CAJNNW010011657">
    <property type="protein sequence ID" value="CAE8653399.1"/>
    <property type="molecule type" value="Genomic_DNA"/>
</dbReference>
<feature type="transmembrane region" description="Helical" evidence="1">
    <location>
        <begin position="6"/>
        <end position="31"/>
    </location>
</feature>
<evidence type="ECO:0000256" key="1">
    <source>
        <dbReference type="SAM" id="Phobius"/>
    </source>
</evidence>
<comment type="caution">
    <text evidence="2">The sequence shown here is derived from an EMBL/GenBank/DDBJ whole genome shotgun (WGS) entry which is preliminary data.</text>
</comment>
<proteinExistence type="predicted"/>
<protein>
    <submittedName>
        <fullName evidence="2">Uncharacterized protein</fullName>
    </submittedName>
</protein>
<sequence length="93" mass="10732">SLKYFVWPVLVYILFFGLRQSGAGALWTLIFTRQRREISQLQIVKDAQLSSFSKLKKLRPHAENATRLPKTPSYNKQTTLHISTTLITKQALK</sequence>
<dbReference type="AlphaFoldDB" id="A0A813IQW5"/>
<evidence type="ECO:0000313" key="3">
    <source>
        <dbReference type="Proteomes" id="UP000626109"/>
    </source>
</evidence>
<dbReference type="Proteomes" id="UP000626109">
    <property type="component" value="Unassembled WGS sequence"/>
</dbReference>
<organism evidence="2 3">
    <name type="scientific">Polarella glacialis</name>
    <name type="common">Dinoflagellate</name>
    <dbReference type="NCBI Taxonomy" id="89957"/>
    <lineage>
        <taxon>Eukaryota</taxon>
        <taxon>Sar</taxon>
        <taxon>Alveolata</taxon>
        <taxon>Dinophyceae</taxon>
        <taxon>Suessiales</taxon>
        <taxon>Suessiaceae</taxon>
        <taxon>Polarella</taxon>
    </lineage>
</organism>
<gene>
    <name evidence="2" type="ORF">PGLA2088_LOCUS10378</name>
</gene>
<accession>A0A813IQW5</accession>
<reference evidence="2" key="1">
    <citation type="submission" date="2021-02" db="EMBL/GenBank/DDBJ databases">
        <authorList>
            <person name="Dougan E. K."/>
            <person name="Rhodes N."/>
            <person name="Thang M."/>
            <person name="Chan C."/>
        </authorList>
    </citation>
    <scope>NUCLEOTIDE SEQUENCE</scope>
</reference>
<keyword evidence="1" id="KW-1133">Transmembrane helix</keyword>